<dbReference type="Proteomes" id="UP000887576">
    <property type="component" value="Unplaced"/>
</dbReference>
<sequence length="148" mass="16443">MENVKQEVCTLERRTDSPETTEDPATDDGSTSDNLSSLVSFSTEFLSKSISEPGTSQKKDLNPILPHHASQPNLFPEFRPIRFPLPSVFRPSIISYGNPYQNSIMMSSLLAQQWAALPPRVITPSTSKIEGQFELICSCHVEIASFLN</sequence>
<proteinExistence type="predicted"/>
<name>A0AC34RIL9_9BILA</name>
<accession>A0AC34RIL9</accession>
<evidence type="ECO:0000313" key="1">
    <source>
        <dbReference type="Proteomes" id="UP000887576"/>
    </source>
</evidence>
<evidence type="ECO:0000313" key="2">
    <source>
        <dbReference type="WBParaSite" id="JU765_v2.g7177.t1"/>
    </source>
</evidence>
<dbReference type="WBParaSite" id="JU765_v2.g7177.t1">
    <property type="protein sequence ID" value="JU765_v2.g7177.t1"/>
    <property type="gene ID" value="JU765_v2.g7177"/>
</dbReference>
<organism evidence="1 2">
    <name type="scientific">Panagrolaimus sp. JU765</name>
    <dbReference type="NCBI Taxonomy" id="591449"/>
    <lineage>
        <taxon>Eukaryota</taxon>
        <taxon>Metazoa</taxon>
        <taxon>Ecdysozoa</taxon>
        <taxon>Nematoda</taxon>
        <taxon>Chromadorea</taxon>
        <taxon>Rhabditida</taxon>
        <taxon>Tylenchina</taxon>
        <taxon>Panagrolaimomorpha</taxon>
        <taxon>Panagrolaimoidea</taxon>
        <taxon>Panagrolaimidae</taxon>
        <taxon>Panagrolaimus</taxon>
    </lineage>
</organism>
<protein>
    <submittedName>
        <fullName evidence="2">Uncharacterized protein</fullName>
    </submittedName>
</protein>
<reference evidence="2" key="1">
    <citation type="submission" date="2022-11" db="UniProtKB">
        <authorList>
            <consortium name="WormBaseParasite"/>
        </authorList>
    </citation>
    <scope>IDENTIFICATION</scope>
</reference>